<name>A0A7I8E894_9FIRM</name>
<dbReference type="GeneID" id="70580979"/>
<evidence type="ECO:0000313" key="3">
    <source>
        <dbReference type="Proteomes" id="UP000593842"/>
    </source>
</evidence>
<dbReference type="KEGG" id="fit:Fi14EGH31_25370"/>
<proteinExistence type="predicted"/>
<dbReference type="GO" id="GO:0015074">
    <property type="term" value="P:DNA integration"/>
    <property type="evidence" value="ECO:0007669"/>
    <property type="project" value="InterPro"/>
</dbReference>
<accession>A0A7I8E894</accession>
<dbReference type="InterPro" id="IPR013762">
    <property type="entry name" value="Integrase-like_cat_sf"/>
</dbReference>
<protein>
    <recommendedName>
        <fullName evidence="4">Tyr recombinase domain-containing protein</fullName>
    </recommendedName>
</protein>
<sequence length="72" mass="8090">MVQLGFDQTPHCCRHTCISLLAEAKVSPTYQKIIVGHKGAMSLTEKVYTHIDINLLIDAVNSIYYPESIKNK</sequence>
<evidence type="ECO:0000313" key="2">
    <source>
        <dbReference type="EMBL" id="BCL58825.1"/>
    </source>
</evidence>
<dbReference type="InterPro" id="IPR011010">
    <property type="entry name" value="DNA_brk_join_enz"/>
</dbReference>
<dbReference type="RefSeq" id="WP_200764915.1">
    <property type="nucleotide sequence ID" value="NZ_AP024085.1"/>
</dbReference>
<dbReference type="Gene3D" id="1.10.443.10">
    <property type="entry name" value="Intergrase catalytic core"/>
    <property type="match status" value="1"/>
</dbReference>
<organism evidence="2 3">
    <name type="scientific">Faecalibacillus intestinalis</name>
    <dbReference type="NCBI Taxonomy" id="1982626"/>
    <lineage>
        <taxon>Bacteria</taxon>
        <taxon>Bacillati</taxon>
        <taxon>Bacillota</taxon>
        <taxon>Erysipelotrichia</taxon>
        <taxon>Erysipelotrichales</taxon>
        <taxon>Coprobacillaceae</taxon>
        <taxon>Faecalibacillus</taxon>
    </lineage>
</organism>
<dbReference type="GO" id="GO:0006310">
    <property type="term" value="P:DNA recombination"/>
    <property type="evidence" value="ECO:0007669"/>
    <property type="project" value="UniProtKB-KW"/>
</dbReference>
<reference evidence="3" key="1">
    <citation type="submission" date="2020-09" db="EMBL/GenBank/DDBJ databases">
        <title>Complete genome sequencing of Faecalibacillus intestinalis strain 14EGH31.</title>
        <authorList>
            <person name="Sakamoto M."/>
            <person name="Murakami T."/>
            <person name="Mori H."/>
        </authorList>
    </citation>
    <scope>NUCLEOTIDE SEQUENCE [LARGE SCALE GENOMIC DNA]</scope>
    <source>
        <strain evidence="3">14EGH31</strain>
    </source>
</reference>
<dbReference type="GO" id="GO:0003677">
    <property type="term" value="F:DNA binding"/>
    <property type="evidence" value="ECO:0007669"/>
    <property type="project" value="InterPro"/>
</dbReference>
<evidence type="ECO:0000256" key="1">
    <source>
        <dbReference type="ARBA" id="ARBA00023172"/>
    </source>
</evidence>
<dbReference type="Proteomes" id="UP000593842">
    <property type="component" value="Chromosome"/>
</dbReference>
<evidence type="ECO:0008006" key="4">
    <source>
        <dbReference type="Google" id="ProtNLM"/>
    </source>
</evidence>
<dbReference type="EMBL" id="AP024085">
    <property type="protein sequence ID" value="BCL58825.1"/>
    <property type="molecule type" value="Genomic_DNA"/>
</dbReference>
<dbReference type="AlphaFoldDB" id="A0A7I8E894"/>
<keyword evidence="1" id="KW-0233">DNA recombination</keyword>
<dbReference type="SUPFAM" id="SSF56349">
    <property type="entry name" value="DNA breaking-rejoining enzymes"/>
    <property type="match status" value="1"/>
</dbReference>
<gene>
    <name evidence="2" type="ORF">Fi14EGH31_25370</name>
</gene>